<evidence type="ECO:0000313" key="2">
    <source>
        <dbReference type="EMBL" id="AZS38660.1"/>
    </source>
</evidence>
<sequence>MSDSPTLDDLTGSADERRQQLAQREAAAPLPADWLKRQLDGALDAWAADETVLDIDQEARTDF</sequence>
<name>A0A3S9WF39_9MICO</name>
<dbReference type="EMBL" id="CP031423">
    <property type="protein sequence ID" value="AZS38660.1"/>
    <property type="molecule type" value="Genomic_DNA"/>
</dbReference>
<gene>
    <name evidence="2" type="ORF">CVS47_03319</name>
</gene>
<evidence type="ECO:0000256" key="1">
    <source>
        <dbReference type="SAM" id="MobiDB-lite"/>
    </source>
</evidence>
<dbReference type="Proteomes" id="UP000276888">
    <property type="component" value="Chromosome"/>
</dbReference>
<dbReference type="RefSeq" id="WP_127097056.1">
    <property type="nucleotide sequence ID" value="NZ_CP031423.1"/>
</dbReference>
<reference evidence="2 3" key="1">
    <citation type="submission" date="2018-08" db="EMBL/GenBank/DDBJ databases">
        <title>Microbacterium lemovicicum sp. nov., a bacterium isolated from a natural uranium-rich soil.</title>
        <authorList>
            <person name="ORTET P."/>
        </authorList>
    </citation>
    <scope>NUCLEOTIDE SEQUENCE [LARGE SCALE GENOMIC DNA]</scope>
    <source>
        <strain evidence="2 3">Viu22</strain>
    </source>
</reference>
<dbReference type="AlphaFoldDB" id="A0A3S9WF39"/>
<keyword evidence="3" id="KW-1185">Reference proteome</keyword>
<accession>A0A3S9WF39</accession>
<organism evidence="2 3">
    <name type="scientific">Microbacterium lemovicicum</name>
    <dbReference type="NCBI Taxonomy" id="1072463"/>
    <lineage>
        <taxon>Bacteria</taxon>
        <taxon>Bacillati</taxon>
        <taxon>Actinomycetota</taxon>
        <taxon>Actinomycetes</taxon>
        <taxon>Micrococcales</taxon>
        <taxon>Microbacteriaceae</taxon>
        <taxon>Microbacterium</taxon>
    </lineage>
</organism>
<feature type="compositionally biased region" description="Low complexity" evidence="1">
    <location>
        <begin position="20"/>
        <end position="29"/>
    </location>
</feature>
<evidence type="ECO:0000313" key="3">
    <source>
        <dbReference type="Proteomes" id="UP000276888"/>
    </source>
</evidence>
<dbReference type="KEGG" id="mlv:CVS47_03319"/>
<feature type="region of interest" description="Disordered" evidence="1">
    <location>
        <begin position="1"/>
        <end position="29"/>
    </location>
</feature>
<proteinExistence type="predicted"/>
<protein>
    <submittedName>
        <fullName evidence="2">Uncharacterized protein</fullName>
    </submittedName>
</protein>
<dbReference type="OrthoDB" id="5123100at2"/>